<dbReference type="GO" id="GO:0030288">
    <property type="term" value="C:outer membrane-bounded periplasmic space"/>
    <property type="evidence" value="ECO:0007669"/>
    <property type="project" value="TreeGrafter"/>
</dbReference>
<evidence type="ECO:0000259" key="2">
    <source>
        <dbReference type="SMART" id="SM00646"/>
    </source>
</evidence>
<organism evidence="3 4">
    <name type="scientific">Sinanaerobacter chloroacetimidivorans</name>
    <dbReference type="NCBI Taxonomy" id="2818044"/>
    <lineage>
        <taxon>Bacteria</taxon>
        <taxon>Bacillati</taxon>
        <taxon>Bacillota</taxon>
        <taxon>Clostridia</taxon>
        <taxon>Peptostreptococcales</taxon>
        <taxon>Anaerovoracaceae</taxon>
        <taxon>Sinanaerobacter</taxon>
    </lineage>
</organism>
<dbReference type="SUPFAM" id="SSF53187">
    <property type="entry name" value="Zn-dependent exopeptidases"/>
    <property type="match status" value="1"/>
</dbReference>
<reference evidence="3" key="2">
    <citation type="submission" date="2021-04" db="EMBL/GenBank/DDBJ databases">
        <authorList>
            <person name="Liu J."/>
        </authorList>
    </citation>
    <scope>NUCLEOTIDE SEQUENCE</scope>
    <source>
        <strain evidence="3">BAD-6</strain>
    </source>
</reference>
<dbReference type="EMBL" id="JAGSND010000004">
    <property type="protein sequence ID" value="MBR0597755.1"/>
    <property type="molecule type" value="Genomic_DNA"/>
</dbReference>
<dbReference type="InterPro" id="IPR050695">
    <property type="entry name" value="N-acetylmuramoyl_amidase_3"/>
</dbReference>
<dbReference type="GO" id="GO:0009253">
    <property type="term" value="P:peptidoglycan catabolic process"/>
    <property type="evidence" value="ECO:0007669"/>
    <property type="project" value="InterPro"/>
</dbReference>
<evidence type="ECO:0000256" key="1">
    <source>
        <dbReference type="ARBA" id="ARBA00022801"/>
    </source>
</evidence>
<dbReference type="InterPro" id="IPR002508">
    <property type="entry name" value="MurNAc-LAA_cat"/>
</dbReference>
<accession>A0A8J7W2M5</accession>
<keyword evidence="1" id="KW-0378">Hydrolase</keyword>
<protein>
    <submittedName>
        <fullName evidence="3">N-acetylmuramoyl-L-alanine amidase</fullName>
    </submittedName>
</protein>
<dbReference type="PANTHER" id="PTHR30404">
    <property type="entry name" value="N-ACETYLMURAMOYL-L-ALANINE AMIDASE"/>
    <property type="match status" value="1"/>
</dbReference>
<dbReference type="PANTHER" id="PTHR30404:SF0">
    <property type="entry name" value="N-ACETYLMURAMOYL-L-ALANINE AMIDASE AMIC"/>
    <property type="match status" value="1"/>
</dbReference>
<dbReference type="Pfam" id="PF01520">
    <property type="entry name" value="Amidase_3"/>
    <property type="match status" value="1"/>
</dbReference>
<dbReference type="CDD" id="cd02696">
    <property type="entry name" value="MurNAc-LAA"/>
    <property type="match status" value="1"/>
</dbReference>
<evidence type="ECO:0000313" key="3">
    <source>
        <dbReference type="EMBL" id="MBR0597755.1"/>
    </source>
</evidence>
<keyword evidence="4" id="KW-1185">Reference proteome</keyword>
<comment type="caution">
    <text evidence="3">The sequence shown here is derived from an EMBL/GenBank/DDBJ whole genome shotgun (WGS) entry which is preliminary data.</text>
</comment>
<reference evidence="3" key="1">
    <citation type="submission" date="2021-04" db="EMBL/GenBank/DDBJ databases">
        <title>Sinoanaerobacter chloroacetimidivorans sp. nov., an obligate anaerobic bacterium isolated from anaerobic sludge.</title>
        <authorList>
            <person name="Bao Y."/>
        </authorList>
    </citation>
    <scope>NUCLEOTIDE SEQUENCE</scope>
    <source>
        <strain evidence="3">BAD-6</strain>
    </source>
</reference>
<gene>
    <name evidence="3" type="ORF">KCX82_07720</name>
</gene>
<dbReference type="GO" id="GO:0008745">
    <property type="term" value="F:N-acetylmuramoyl-L-alanine amidase activity"/>
    <property type="evidence" value="ECO:0007669"/>
    <property type="project" value="InterPro"/>
</dbReference>
<proteinExistence type="predicted"/>
<dbReference type="RefSeq" id="WP_227017887.1">
    <property type="nucleotide sequence ID" value="NZ_JAGSND010000004.1"/>
</dbReference>
<name>A0A8J7W2M5_9FIRM</name>
<evidence type="ECO:0000313" key="4">
    <source>
        <dbReference type="Proteomes" id="UP000675664"/>
    </source>
</evidence>
<dbReference type="SMART" id="SM00646">
    <property type="entry name" value="Ami_3"/>
    <property type="match status" value="1"/>
</dbReference>
<dbReference type="Proteomes" id="UP000675664">
    <property type="component" value="Unassembled WGS sequence"/>
</dbReference>
<feature type="domain" description="MurNAc-LAA" evidence="2">
    <location>
        <begin position="73"/>
        <end position="182"/>
    </location>
</feature>
<dbReference type="Gene3D" id="3.40.630.40">
    <property type="entry name" value="Zn-dependent exopeptidases"/>
    <property type="match status" value="1"/>
</dbReference>
<dbReference type="AlphaFoldDB" id="A0A8J7W2M5"/>
<sequence>MAIRIFIDQGHNPVNPNAGAEAFGLREQDITYEVGVRLAALLNSNPNFEARLSRNSPTEQLGTSTTTSLQTRVMGANNWPADFFISIHANASTIPTASGSEAYVYRVDTPAYYMATRILEGLNYMTGLPNRGVLTNPRLYVLRATSMPAVLVEMGYLTNWTDANLMSTDPESFARGIYNGILMYYGLL</sequence>